<feature type="domain" description="HTH LytTR-type" evidence="6">
    <location>
        <begin position="43"/>
        <end position="146"/>
    </location>
</feature>
<comment type="caution">
    <text evidence="7">The sequence shown here is derived from an EMBL/GenBank/DDBJ whole genome shotgun (WGS) entry which is preliminary data.</text>
</comment>
<dbReference type="AlphaFoldDB" id="A0A0M2P1I5"/>
<evidence type="ECO:0000259" key="6">
    <source>
        <dbReference type="PROSITE" id="PS50930"/>
    </source>
</evidence>
<evidence type="ECO:0000256" key="4">
    <source>
        <dbReference type="ARBA" id="ARBA00023125"/>
    </source>
</evidence>
<dbReference type="PROSITE" id="PS50930">
    <property type="entry name" value="HTH_LYTTR"/>
    <property type="match status" value="1"/>
</dbReference>
<dbReference type="Pfam" id="PF04397">
    <property type="entry name" value="LytTR"/>
    <property type="match status" value="1"/>
</dbReference>
<reference evidence="7 8" key="1">
    <citation type="submission" date="2015-03" db="EMBL/GenBank/DDBJ databases">
        <title>Genome Assembly of Staphylococcus cohnii subsp. cohnii strain G22B2.</title>
        <authorList>
            <person name="Nair G."/>
            <person name="Kaur G."/>
            <person name="Khatri I."/>
            <person name="Singh N.K."/>
            <person name="Sathyabama S."/>
            <person name="Maurya S.K."/>
            <person name="Subramanian S."/>
            <person name="Agrewala J.N."/>
            <person name="Mayilraj S."/>
        </authorList>
    </citation>
    <scope>NUCLEOTIDE SEQUENCE [LARGE SCALE GENOMIC DNA]</scope>
    <source>
        <strain evidence="7 8">G22B2</strain>
    </source>
</reference>
<organism evidence="7 8">
    <name type="scientific">Staphylococcus cohnii subsp. cohnii</name>
    <dbReference type="NCBI Taxonomy" id="74704"/>
    <lineage>
        <taxon>Bacteria</taxon>
        <taxon>Bacillati</taxon>
        <taxon>Bacillota</taxon>
        <taxon>Bacilli</taxon>
        <taxon>Bacillales</taxon>
        <taxon>Staphylococcaceae</taxon>
        <taxon>Staphylococcus</taxon>
        <taxon>Staphylococcus cohnii species complex</taxon>
    </lineage>
</organism>
<dbReference type="Proteomes" id="UP000034455">
    <property type="component" value="Unassembled WGS sequence"/>
</dbReference>
<protein>
    <recommendedName>
        <fullName evidence="6">HTH LytTR-type domain-containing protein</fullName>
    </recommendedName>
</protein>
<dbReference type="InterPro" id="IPR046947">
    <property type="entry name" value="LytR-like"/>
</dbReference>
<dbReference type="Gene3D" id="2.40.50.1020">
    <property type="entry name" value="LytTr DNA-binding domain"/>
    <property type="match status" value="1"/>
</dbReference>
<dbReference type="PANTHER" id="PTHR37299">
    <property type="entry name" value="TRANSCRIPTIONAL REGULATOR-RELATED"/>
    <property type="match status" value="1"/>
</dbReference>
<evidence type="ECO:0000256" key="2">
    <source>
        <dbReference type="ARBA" id="ARBA00022490"/>
    </source>
</evidence>
<keyword evidence="4" id="KW-0238">DNA-binding</keyword>
<evidence type="ECO:0000313" key="8">
    <source>
        <dbReference type="Proteomes" id="UP000034455"/>
    </source>
</evidence>
<sequence>MDVKVIYNQNLDNNQIIIEVNEHTEHVNDIVNYINKLSKTKLFPGKYKGETHFIKQEDIISFRIENKILTMITVDKQFTMNQRLYEIKSQLNTYFLQISKSEIININYIDYLKLNKNGTIEVRFTNNDFTYSSRRYLPLIKEALKL</sequence>
<accession>A0A0M2P1I5</accession>
<dbReference type="GO" id="GO:0005737">
    <property type="term" value="C:cytoplasm"/>
    <property type="evidence" value="ECO:0007669"/>
    <property type="project" value="UniProtKB-SubCell"/>
</dbReference>
<keyword evidence="3" id="KW-0805">Transcription regulation</keyword>
<keyword evidence="2" id="KW-0963">Cytoplasm</keyword>
<dbReference type="EMBL" id="LAKJ01000012">
    <property type="protein sequence ID" value="KKI63788.1"/>
    <property type="molecule type" value="Genomic_DNA"/>
</dbReference>
<proteinExistence type="predicted"/>
<comment type="subcellular location">
    <subcellularLocation>
        <location evidence="1">Cytoplasm</location>
    </subcellularLocation>
</comment>
<evidence type="ECO:0000313" key="7">
    <source>
        <dbReference type="EMBL" id="KKI63788.1"/>
    </source>
</evidence>
<evidence type="ECO:0000256" key="5">
    <source>
        <dbReference type="ARBA" id="ARBA00023163"/>
    </source>
</evidence>
<dbReference type="PANTHER" id="PTHR37299:SF2">
    <property type="entry name" value="HTH LYTTR-TYPE DOMAIN-CONTAINING PROTEIN"/>
    <property type="match status" value="1"/>
</dbReference>
<keyword evidence="5" id="KW-0804">Transcription</keyword>
<dbReference type="PATRIC" id="fig|74704.6.peg.286"/>
<dbReference type="RefSeq" id="WP_019469795.1">
    <property type="nucleotide sequence ID" value="NZ_LAKJ01000012.1"/>
</dbReference>
<dbReference type="SMART" id="SM00850">
    <property type="entry name" value="LytTR"/>
    <property type="match status" value="1"/>
</dbReference>
<dbReference type="InterPro" id="IPR007492">
    <property type="entry name" value="LytTR_DNA-bd_dom"/>
</dbReference>
<dbReference type="GO" id="GO:0003677">
    <property type="term" value="F:DNA binding"/>
    <property type="evidence" value="ECO:0007669"/>
    <property type="project" value="UniProtKB-KW"/>
</dbReference>
<evidence type="ECO:0000256" key="3">
    <source>
        <dbReference type="ARBA" id="ARBA00023015"/>
    </source>
</evidence>
<dbReference type="GO" id="GO:0000156">
    <property type="term" value="F:phosphorelay response regulator activity"/>
    <property type="evidence" value="ECO:0007669"/>
    <property type="project" value="InterPro"/>
</dbReference>
<gene>
    <name evidence="7" type="ORF">UF66_0277</name>
</gene>
<name>A0A0M2P1I5_STACC</name>
<evidence type="ECO:0000256" key="1">
    <source>
        <dbReference type="ARBA" id="ARBA00004496"/>
    </source>
</evidence>